<evidence type="ECO:0000256" key="4">
    <source>
        <dbReference type="ARBA" id="ARBA00022475"/>
    </source>
</evidence>
<dbReference type="RefSeq" id="WP_184472868.1">
    <property type="nucleotide sequence ID" value="NZ_JACIFY010000022.1"/>
</dbReference>
<proteinExistence type="inferred from homology"/>
<feature type="transmembrane region" description="Helical" evidence="8">
    <location>
        <begin position="476"/>
        <end position="497"/>
    </location>
</feature>
<dbReference type="SUPFAM" id="SSF81345">
    <property type="entry name" value="ABC transporter involved in vitamin B12 uptake, BtuC"/>
    <property type="match status" value="2"/>
</dbReference>
<dbReference type="Pfam" id="PF01032">
    <property type="entry name" value="FecCD"/>
    <property type="match status" value="2"/>
</dbReference>
<feature type="transmembrane region" description="Helical" evidence="8">
    <location>
        <begin position="563"/>
        <end position="586"/>
    </location>
</feature>
<organism evidence="9 10">
    <name type="scientific">Rhizobium esperanzae</name>
    <dbReference type="NCBI Taxonomy" id="1967781"/>
    <lineage>
        <taxon>Bacteria</taxon>
        <taxon>Pseudomonadati</taxon>
        <taxon>Pseudomonadota</taxon>
        <taxon>Alphaproteobacteria</taxon>
        <taxon>Hyphomicrobiales</taxon>
        <taxon>Rhizobiaceae</taxon>
        <taxon>Rhizobium/Agrobacterium group</taxon>
        <taxon>Rhizobium</taxon>
    </lineage>
</organism>
<feature type="transmembrane region" description="Helical" evidence="8">
    <location>
        <begin position="300"/>
        <end position="323"/>
    </location>
</feature>
<feature type="transmembrane region" description="Helical" evidence="8">
    <location>
        <begin position="232"/>
        <end position="258"/>
    </location>
</feature>
<feature type="transmembrane region" description="Helical" evidence="8">
    <location>
        <begin position="49"/>
        <end position="75"/>
    </location>
</feature>
<reference evidence="9 10" key="1">
    <citation type="submission" date="2020-08" db="EMBL/GenBank/DDBJ databases">
        <title>Genomic Encyclopedia of Type Strains, Phase IV (KMG-V): Genome sequencing to study the core and pangenomes of soil and plant-associated prokaryotes.</title>
        <authorList>
            <person name="Whitman W."/>
        </authorList>
    </citation>
    <scope>NUCLEOTIDE SEQUENCE [LARGE SCALE GENOMIC DNA]</scope>
    <source>
        <strain evidence="9 10">SEMIA 4089</strain>
    </source>
</reference>
<dbReference type="PANTHER" id="PTHR30472">
    <property type="entry name" value="FERRIC ENTEROBACTIN TRANSPORT SYSTEM PERMEASE PROTEIN"/>
    <property type="match status" value="1"/>
</dbReference>
<keyword evidence="7 8" id="KW-0472">Membrane</keyword>
<feature type="transmembrane region" description="Helical" evidence="8">
    <location>
        <begin position="270"/>
        <end position="288"/>
    </location>
</feature>
<dbReference type="Proteomes" id="UP000540909">
    <property type="component" value="Unassembled WGS sequence"/>
</dbReference>
<evidence type="ECO:0000313" key="9">
    <source>
        <dbReference type="EMBL" id="MBB4238454.1"/>
    </source>
</evidence>
<feature type="transmembrane region" description="Helical" evidence="8">
    <location>
        <begin position="141"/>
        <end position="162"/>
    </location>
</feature>
<dbReference type="NCBIfam" id="NF007866">
    <property type="entry name" value="PRK10577.1-2"/>
    <property type="match status" value="1"/>
</dbReference>
<dbReference type="GO" id="GO:0005886">
    <property type="term" value="C:plasma membrane"/>
    <property type="evidence" value="ECO:0007669"/>
    <property type="project" value="UniProtKB-SubCell"/>
</dbReference>
<comment type="similarity">
    <text evidence="2">Belongs to the binding-protein-dependent transport system permease family. FecCD subfamily.</text>
</comment>
<dbReference type="PANTHER" id="PTHR30472:SF37">
    <property type="entry name" value="FE(3+) DICITRATE TRANSPORT SYSTEM PERMEASE PROTEIN FECD-RELATED"/>
    <property type="match status" value="1"/>
</dbReference>
<name>A0A7W6W762_9HYPH</name>
<feature type="transmembrane region" description="Helical" evidence="8">
    <location>
        <begin position="386"/>
        <end position="407"/>
    </location>
</feature>
<comment type="caution">
    <text evidence="9">The sequence shown here is derived from an EMBL/GenBank/DDBJ whole genome shotgun (WGS) entry which is preliminary data.</text>
</comment>
<dbReference type="InterPro" id="IPR037294">
    <property type="entry name" value="ABC_BtuC-like"/>
</dbReference>
<feature type="transmembrane region" description="Helical" evidence="8">
    <location>
        <begin position="517"/>
        <end position="542"/>
    </location>
</feature>
<dbReference type="InterPro" id="IPR000522">
    <property type="entry name" value="ABC_transptr_permease_BtuC"/>
</dbReference>
<evidence type="ECO:0000256" key="6">
    <source>
        <dbReference type="ARBA" id="ARBA00022989"/>
    </source>
</evidence>
<evidence type="ECO:0000256" key="8">
    <source>
        <dbReference type="SAM" id="Phobius"/>
    </source>
</evidence>
<accession>A0A7W6W762</accession>
<feature type="transmembrane region" description="Helical" evidence="8">
    <location>
        <begin position="445"/>
        <end position="464"/>
    </location>
</feature>
<protein>
    <submittedName>
        <fullName evidence="9">Iron complex transport system permease protein</fullName>
    </submittedName>
</protein>
<keyword evidence="5 8" id="KW-0812">Transmembrane</keyword>
<dbReference type="CDD" id="cd06550">
    <property type="entry name" value="TM_ABC_iron-siderophores_like"/>
    <property type="match status" value="2"/>
</dbReference>
<keyword evidence="4" id="KW-1003">Cell membrane</keyword>
<dbReference type="EMBL" id="JACIFY010000022">
    <property type="protein sequence ID" value="MBB4238454.1"/>
    <property type="molecule type" value="Genomic_DNA"/>
</dbReference>
<comment type="subcellular location">
    <subcellularLocation>
        <location evidence="1">Cell membrane</location>
        <topology evidence="1">Multi-pass membrane protein</topology>
    </subcellularLocation>
</comment>
<evidence type="ECO:0000256" key="1">
    <source>
        <dbReference type="ARBA" id="ARBA00004651"/>
    </source>
</evidence>
<dbReference type="GO" id="GO:0022857">
    <property type="term" value="F:transmembrane transporter activity"/>
    <property type="evidence" value="ECO:0007669"/>
    <property type="project" value="InterPro"/>
</dbReference>
<dbReference type="AlphaFoldDB" id="A0A7W6W762"/>
<feature type="transmembrane region" description="Helical" evidence="8">
    <location>
        <begin position="87"/>
        <end position="110"/>
    </location>
</feature>
<evidence type="ECO:0000256" key="3">
    <source>
        <dbReference type="ARBA" id="ARBA00022448"/>
    </source>
</evidence>
<evidence type="ECO:0000256" key="2">
    <source>
        <dbReference type="ARBA" id="ARBA00007935"/>
    </source>
</evidence>
<keyword evidence="6 8" id="KW-1133">Transmembrane helix</keyword>
<evidence type="ECO:0000256" key="5">
    <source>
        <dbReference type="ARBA" id="ARBA00022692"/>
    </source>
</evidence>
<evidence type="ECO:0000256" key="7">
    <source>
        <dbReference type="ARBA" id="ARBA00023136"/>
    </source>
</evidence>
<dbReference type="GO" id="GO:0033214">
    <property type="term" value="P:siderophore-iron import into cell"/>
    <property type="evidence" value="ECO:0007669"/>
    <property type="project" value="TreeGrafter"/>
</dbReference>
<feature type="transmembrane region" description="Helical" evidence="8">
    <location>
        <begin position="631"/>
        <end position="651"/>
    </location>
</feature>
<evidence type="ECO:0000313" key="10">
    <source>
        <dbReference type="Proteomes" id="UP000540909"/>
    </source>
</evidence>
<feature type="transmembrane region" description="Helical" evidence="8">
    <location>
        <begin position="344"/>
        <end position="366"/>
    </location>
</feature>
<gene>
    <name evidence="9" type="ORF">GGD57_005066</name>
</gene>
<sequence>MKARFSHLGAPALAVLLLLSGLGLALLEVLPALPHLEAATGGYDAQRLLLLYSTLPRMATALIAGAALALSGTILQQVLRNPLASPTTLGISTGANLALVSAMLAFPSLTGWSRDAVALSGSALAAFAIFSISARHGFSPFSLILSGMIVGLWCGAAAAILVLMNDQYLSGIFIWGAGSLSQQSWAIPTSLLPKVALLCGLALLATRPLALSQLGDAGATSLGLPIKWARSFILAIAIALCALVTSAVGVIGFIGLVAPQIVRLAGARRIISQLIWSPVAGAGLLLLTDQAIKLLAPGDFVPTGAVTALLGGPILIALLPRLATISRTLPAIALPRPVIGNRTTSFAILLACVIALAIAAIFFGRAPDGAWTWLPAAAWDEILPLRLPRVAAAFGAGTVLGVTGLILQRLTGNEMASPEVLGVSAGATLGVATAMFTFAAPGLPLQLACAGGGALIVLTLIFLLSARSGFGPNRVLLAGIAFGAILDAGIGVLAASGDPRGLALIRWMAGSTYFVDNAVAASALLIALACLIAAFLASRWLALLQLGTETASELGLRIVPARAVLFGLSAIMTAAATLVVGPLSFVGLMAPHLAQGLGLRRPSTQLLAAALIGAALLVIADWAGRMIAFPYQVPTGLISALVGAPMLLIVLRRRR</sequence>
<feature type="transmembrane region" description="Helical" evidence="8">
    <location>
        <begin position="419"/>
        <end position="439"/>
    </location>
</feature>
<keyword evidence="3" id="KW-0813">Transport</keyword>
<dbReference type="Gene3D" id="1.10.3470.10">
    <property type="entry name" value="ABC transporter involved in vitamin B12 uptake, BtuC"/>
    <property type="match status" value="2"/>
</dbReference>
<feature type="transmembrane region" description="Helical" evidence="8">
    <location>
        <begin position="116"/>
        <end position="134"/>
    </location>
</feature>